<dbReference type="SUPFAM" id="SSF54427">
    <property type="entry name" value="NTF2-like"/>
    <property type="match status" value="1"/>
</dbReference>
<dbReference type="Pfam" id="PF13474">
    <property type="entry name" value="SnoaL_3"/>
    <property type="match status" value="1"/>
</dbReference>
<dbReference type="AlphaFoldDB" id="A0A5N7MWM7"/>
<dbReference type="InterPro" id="IPR032710">
    <property type="entry name" value="NTF2-like_dom_sf"/>
</dbReference>
<feature type="domain" description="SnoaL-like" evidence="1">
    <location>
        <begin position="17"/>
        <end position="125"/>
    </location>
</feature>
<organism evidence="2 3">
    <name type="scientific">Microvirga tunisiensis</name>
    <dbReference type="NCBI Taxonomy" id="2108360"/>
    <lineage>
        <taxon>Bacteria</taxon>
        <taxon>Pseudomonadati</taxon>
        <taxon>Pseudomonadota</taxon>
        <taxon>Alphaproteobacteria</taxon>
        <taxon>Hyphomicrobiales</taxon>
        <taxon>Methylobacteriaceae</taxon>
        <taxon>Microvirga</taxon>
    </lineage>
</organism>
<comment type="caution">
    <text evidence="2">The sequence shown here is derived from an EMBL/GenBank/DDBJ whole genome shotgun (WGS) entry which is preliminary data.</text>
</comment>
<evidence type="ECO:0000313" key="3">
    <source>
        <dbReference type="Proteomes" id="UP000403266"/>
    </source>
</evidence>
<evidence type="ECO:0000259" key="1">
    <source>
        <dbReference type="Pfam" id="PF13474"/>
    </source>
</evidence>
<dbReference type="RefSeq" id="WP_152718537.1">
    <property type="nucleotide sequence ID" value="NZ_VOSJ01000705.1"/>
</dbReference>
<proteinExistence type="predicted"/>
<dbReference type="Gene3D" id="3.10.450.50">
    <property type="match status" value="1"/>
</dbReference>
<dbReference type="OrthoDB" id="953853at2"/>
<dbReference type="Proteomes" id="UP000403266">
    <property type="component" value="Unassembled WGS sequence"/>
</dbReference>
<reference evidence="2 3" key="1">
    <citation type="journal article" date="2019" name="Syst. Appl. Microbiol.">
        <title>Microvirga tunisiensis sp. nov., a root nodule symbiotic bacterium isolated from Lupinus micranthus and L. luteus grown in Northern Tunisia.</title>
        <authorList>
            <person name="Msaddak A."/>
            <person name="Rejili M."/>
            <person name="Duran D."/>
            <person name="Mars M."/>
            <person name="Palacios J.M."/>
            <person name="Ruiz-Argueso T."/>
            <person name="Rey L."/>
            <person name="Imperial J."/>
        </authorList>
    </citation>
    <scope>NUCLEOTIDE SEQUENCE [LARGE SCALE GENOMIC DNA]</scope>
    <source>
        <strain evidence="2 3">Lmie10</strain>
    </source>
</reference>
<keyword evidence="3" id="KW-1185">Reference proteome</keyword>
<sequence length="143" mass="15750">MSTDTEVRRASERFYSALNAMLNGNAGPLSEVWSHSAAVTTMHPIGGREVGWESVGGTWPQIAKLAGGGKAELEDQFIQIDGNMAYEVGTERGQMTLAGRQVPIENRVTNVYRREDGDWKVVHHHTDLSPAMQDVLRDLKAKS</sequence>
<evidence type="ECO:0000313" key="2">
    <source>
        <dbReference type="EMBL" id="MPR31373.1"/>
    </source>
</evidence>
<accession>A0A5N7MWM7</accession>
<dbReference type="InterPro" id="IPR037401">
    <property type="entry name" value="SnoaL-like"/>
</dbReference>
<gene>
    <name evidence="2" type="ORF">FS320_42530</name>
</gene>
<dbReference type="EMBL" id="VOSK01000656">
    <property type="protein sequence ID" value="MPR31373.1"/>
    <property type="molecule type" value="Genomic_DNA"/>
</dbReference>
<name>A0A5N7MWM7_9HYPH</name>
<protein>
    <submittedName>
        <fullName evidence="2">Nuclear transport factor 2 family protein</fullName>
    </submittedName>
</protein>